<dbReference type="AlphaFoldDB" id="A0AAD6S9T3"/>
<dbReference type="EMBL" id="JARJCM010000211">
    <property type="protein sequence ID" value="KAJ7022345.1"/>
    <property type="molecule type" value="Genomic_DNA"/>
</dbReference>
<feature type="compositionally biased region" description="Basic and acidic residues" evidence="1">
    <location>
        <begin position="615"/>
        <end position="627"/>
    </location>
</feature>
<evidence type="ECO:0000313" key="4">
    <source>
        <dbReference type="Proteomes" id="UP001218188"/>
    </source>
</evidence>
<feature type="region of interest" description="Disordered" evidence="1">
    <location>
        <begin position="957"/>
        <end position="1000"/>
    </location>
</feature>
<evidence type="ECO:0000256" key="1">
    <source>
        <dbReference type="SAM" id="MobiDB-lite"/>
    </source>
</evidence>
<gene>
    <name evidence="3" type="ORF">C8F04DRAFT_1194555</name>
</gene>
<evidence type="ECO:0000313" key="3">
    <source>
        <dbReference type="EMBL" id="KAJ7022345.1"/>
    </source>
</evidence>
<feature type="compositionally biased region" description="Basic and acidic residues" evidence="1">
    <location>
        <begin position="975"/>
        <end position="986"/>
    </location>
</feature>
<organism evidence="3 4">
    <name type="scientific">Mycena alexandri</name>
    <dbReference type="NCBI Taxonomy" id="1745969"/>
    <lineage>
        <taxon>Eukaryota</taxon>
        <taxon>Fungi</taxon>
        <taxon>Dikarya</taxon>
        <taxon>Basidiomycota</taxon>
        <taxon>Agaricomycotina</taxon>
        <taxon>Agaricomycetes</taxon>
        <taxon>Agaricomycetidae</taxon>
        <taxon>Agaricales</taxon>
        <taxon>Marasmiineae</taxon>
        <taxon>Mycenaceae</taxon>
        <taxon>Mycena</taxon>
    </lineage>
</organism>
<dbReference type="InterPro" id="IPR016024">
    <property type="entry name" value="ARM-type_fold"/>
</dbReference>
<dbReference type="SUPFAM" id="SSF48371">
    <property type="entry name" value="ARM repeat"/>
    <property type="match status" value="1"/>
</dbReference>
<evidence type="ECO:0000256" key="2">
    <source>
        <dbReference type="SAM" id="Phobius"/>
    </source>
</evidence>
<feature type="compositionally biased region" description="Low complexity" evidence="1">
    <location>
        <begin position="585"/>
        <end position="606"/>
    </location>
</feature>
<keyword evidence="2" id="KW-0812">Transmembrane</keyword>
<feature type="region of interest" description="Disordered" evidence="1">
    <location>
        <begin position="585"/>
        <end position="634"/>
    </location>
</feature>
<feature type="transmembrane region" description="Helical" evidence="2">
    <location>
        <begin position="810"/>
        <end position="831"/>
    </location>
</feature>
<accession>A0AAD6S9T3</accession>
<reference evidence="3" key="1">
    <citation type="submission" date="2023-03" db="EMBL/GenBank/DDBJ databases">
        <title>Massive genome expansion in bonnet fungi (Mycena s.s.) driven by repeated elements and novel gene families across ecological guilds.</title>
        <authorList>
            <consortium name="Lawrence Berkeley National Laboratory"/>
            <person name="Harder C.B."/>
            <person name="Miyauchi S."/>
            <person name="Viragh M."/>
            <person name="Kuo A."/>
            <person name="Thoen E."/>
            <person name="Andreopoulos B."/>
            <person name="Lu D."/>
            <person name="Skrede I."/>
            <person name="Drula E."/>
            <person name="Henrissat B."/>
            <person name="Morin E."/>
            <person name="Kohler A."/>
            <person name="Barry K."/>
            <person name="LaButti K."/>
            <person name="Morin E."/>
            <person name="Salamov A."/>
            <person name="Lipzen A."/>
            <person name="Mereny Z."/>
            <person name="Hegedus B."/>
            <person name="Baldrian P."/>
            <person name="Stursova M."/>
            <person name="Weitz H."/>
            <person name="Taylor A."/>
            <person name="Grigoriev I.V."/>
            <person name="Nagy L.G."/>
            <person name="Martin F."/>
            <person name="Kauserud H."/>
        </authorList>
    </citation>
    <scope>NUCLEOTIDE SEQUENCE</scope>
    <source>
        <strain evidence="3">CBHHK200</strain>
    </source>
</reference>
<comment type="caution">
    <text evidence="3">The sequence shown here is derived from an EMBL/GenBank/DDBJ whole genome shotgun (WGS) entry which is preliminary data.</text>
</comment>
<proteinExistence type="predicted"/>
<keyword evidence="2" id="KW-0472">Membrane</keyword>
<keyword evidence="2" id="KW-1133">Transmembrane helix</keyword>
<dbReference type="Proteomes" id="UP001218188">
    <property type="component" value="Unassembled WGS sequence"/>
</dbReference>
<name>A0AAD6S9T3_9AGAR</name>
<sequence length="1218" mass="129076">MGYGRYHGPGQKWCSCPSSGLSNKPSTSPIAHWMPAPESIYRLPVVSRRQMLQQFACTSQVVGCPAEGTNSPNGARISVGQVRFGNRFEPEPNRTERKAQVQGSTIAQTGRHIQELLLHISTPGFTSSFIQHPNAKRFNRGIFPFGGHSVVMSLIGATLTRWPNFARVRTRSNAEPNLNAGSAFSHVTSQSHLHPYHDGLLVDRAGVGRAHGNICGPEEQESRLAANEAGDDADLISRRLFELIHSQNGTDNIGGLVAIDHLIDTPTSSPTLDSHHNLFRFYNYVKHLLPNPDPALILAASKTLGHILALGGPAFGETFMEHQVPAAVALTSTHSSSSFSSSLHDLAAGMSRYAGALILKELARNMPVQFAAYLPAVLETAVLPPLRGARMVVREAAAELLAASRKGGRDRVPGTTYLAKILADAQAGLKFNQPEVIHGSLLTYRELLLRRRVVLVLIRWQFMRDGFAEAAESILAFRAKRDAAVRRIVVSMIPTLASFNTPLFKRACSPQGHGAPPQFAGKVGRKGLGCVICFPRWRGFESSLIAIGHPATAVGADMKPFLETIMSHITTRLKEAAAAAAHSTSSHSSNYSSSHTNSSSSSNFGSGMVGMVGMGRDRGEREREREGAGGTTTAAAGRVVGGVGVAGGRCGPDVDDASARSSASFVRSWLELAVARAIPPLLGVIQGAFSSFHFTPVSIGPVPHFARVEYRSGSSRLRAVARRWCTDRLLDLLSHSLSGTPYTKLGAPQVASGTPNHTIWHRTANGANGPGGATGINQGYGYGWAVDVGAGSPSKELLTLVLNTLGSFDLVVRVVCFPLLLMLIFAIGHILTEFVQTNALPYVEDDAPEVRRAAALACCCLFGGGPAYTAPALSASLSYSMASGYGYGYGYREGEDALSGAGSLSLSGPGRGTVGYAGLGGGIGFGGMPNGMGGGTGTGSNVGYQTSGHAVDVTQPSAAGAHSAGRWDGWSGGEGGRRRGGKEGGRKGYGRVGGNGFLSSEDEMGNDKAMVGINPVPLTSSALITSTGTSPDDYFQTVVVAALLRVLKGPASNAGVEIMPAHTAVTRASVPRLQEFHLQQLAIRIGIIKQHVRNHAAEVLGLVTELWDNATLQTPIVALIEAVGRALAAELKPFLPTILPLLLKVFAVEGEIRSDDATRGSAFAPSSFPRRRTRTGRFLSASLCPVTHAPNCRYSPFPFHLVNPLPQWPWSSQKTLTA</sequence>
<keyword evidence="4" id="KW-1185">Reference proteome</keyword>
<protein>
    <recommendedName>
        <fullName evidence="5">Non-specific serine/threonine protein kinase</fullName>
    </recommendedName>
</protein>
<evidence type="ECO:0008006" key="5">
    <source>
        <dbReference type="Google" id="ProtNLM"/>
    </source>
</evidence>